<dbReference type="PRINTS" id="PR00237">
    <property type="entry name" value="GPCRRHODOPSN"/>
</dbReference>
<dbReference type="PANTHER" id="PTHR45695">
    <property type="entry name" value="LEUCOKININ RECEPTOR-RELATED"/>
    <property type="match status" value="1"/>
</dbReference>
<evidence type="ECO:0000256" key="2">
    <source>
        <dbReference type="ARBA" id="ARBA00022692"/>
    </source>
</evidence>
<evidence type="ECO:0000256" key="5">
    <source>
        <dbReference type="ARBA" id="ARBA00023136"/>
    </source>
</evidence>
<dbReference type="InterPro" id="IPR000276">
    <property type="entry name" value="GPCR_Rhodpsn"/>
</dbReference>
<feature type="transmembrane region" description="Helical" evidence="8">
    <location>
        <begin position="26"/>
        <end position="47"/>
    </location>
</feature>
<feature type="transmembrane region" description="Helical" evidence="8">
    <location>
        <begin position="249"/>
        <end position="277"/>
    </location>
</feature>
<dbReference type="Gene3D" id="1.20.1070.10">
    <property type="entry name" value="Rhodopsin 7-helix transmembrane proteins"/>
    <property type="match status" value="1"/>
</dbReference>
<evidence type="ECO:0000313" key="10">
    <source>
        <dbReference type="EMBL" id="CAF1076240.1"/>
    </source>
</evidence>
<keyword evidence="5 8" id="KW-0472">Membrane</keyword>
<evidence type="ECO:0000256" key="6">
    <source>
        <dbReference type="ARBA" id="ARBA00023170"/>
    </source>
</evidence>
<feature type="domain" description="G-protein coupled receptors family 1 profile" evidence="9">
    <location>
        <begin position="38"/>
        <end position="364"/>
    </location>
</feature>
<dbReference type="PROSITE" id="PS50262">
    <property type="entry name" value="G_PROTEIN_RECEP_F1_2"/>
    <property type="match status" value="1"/>
</dbReference>
<feature type="transmembrane region" description="Helical" evidence="8">
    <location>
        <begin position="170"/>
        <end position="190"/>
    </location>
</feature>
<proteinExistence type="predicted"/>
<dbReference type="Proteomes" id="UP000663879">
    <property type="component" value="Unassembled WGS sequence"/>
</dbReference>
<dbReference type="EMBL" id="CAJNOC010006366">
    <property type="protein sequence ID" value="CAF1076240.1"/>
    <property type="molecule type" value="Genomic_DNA"/>
</dbReference>
<evidence type="ECO:0000256" key="1">
    <source>
        <dbReference type="ARBA" id="ARBA00004141"/>
    </source>
</evidence>
<evidence type="ECO:0000256" key="4">
    <source>
        <dbReference type="ARBA" id="ARBA00023040"/>
    </source>
</evidence>
<keyword evidence="2 8" id="KW-0812">Transmembrane</keyword>
<dbReference type="OrthoDB" id="9990906at2759"/>
<dbReference type="AlphaFoldDB" id="A0A814M968"/>
<evidence type="ECO:0000256" key="7">
    <source>
        <dbReference type="ARBA" id="ARBA00023224"/>
    </source>
</evidence>
<gene>
    <name evidence="10" type="ORF">OXX778_LOCUS19975</name>
</gene>
<organism evidence="10 11">
    <name type="scientific">Brachionus calyciflorus</name>
    <dbReference type="NCBI Taxonomy" id="104777"/>
    <lineage>
        <taxon>Eukaryota</taxon>
        <taxon>Metazoa</taxon>
        <taxon>Spiralia</taxon>
        <taxon>Gnathifera</taxon>
        <taxon>Rotifera</taxon>
        <taxon>Eurotatoria</taxon>
        <taxon>Monogononta</taxon>
        <taxon>Pseudotrocha</taxon>
        <taxon>Ploima</taxon>
        <taxon>Brachionidae</taxon>
        <taxon>Brachionus</taxon>
    </lineage>
</organism>
<dbReference type="Pfam" id="PF00001">
    <property type="entry name" value="7tm_1"/>
    <property type="match status" value="1"/>
</dbReference>
<keyword evidence="6" id="KW-0675">Receptor</keyword>
<evidence type="ECO:0000256" key="8">
    <source>
        <dbReference type="SAM" id="Phobius"/>
    </source>
</evidence>
<evidence type="ECO:0000259" key="9">
    <source>
        <dbReference type="PROSITE" id="PS50262"/>
    </source>
</evidence>
<dbReference type="GO" id="GO:0005886">
    <property type="term" value="C:plasma membrane"/>
    <property type="evidence" value="ECO:0007669"/>
    <property type="project" value="TreeGrafter"/>
</dbReference>
<feature type="transmembrane region" description="Helical" evidence="8">
    <location>
        <begin position="311"/>
        <end position="335"/>
    </location>
</feature>
<keyword evidence="3 8" id="KW-1133">Transmembrane helix</keyword>
<evidence type="ECO:0000256" key="3">
    <source>
        <dbReference type="ARBA" id="ARBA00022989"/>
    </source>
</evidence>
<feature type="transmembrane region" description="Helical" evidence="8">
    <location>
        <begin position="101"/>
        <end position="119"/>
    </location>
</feature>
<keyword evidence="7" id="KW-0807">Transducer</keyword>
<comment type="caution">
    <text evidence="10">The sequence shown here is derived from an EMBL/GenBank/DDBJ whole genome shotgun (WGS) entry which is preliminary data.</text>
</comment>
<dbReference type="InterPro" id="IPR017452">
    <property type="entry name" value="GPCR_Rhodpsn_7TM"/>
</dbReference>
<protein>
    <recommendedName>
        <fullName evidence="9">G-protein coupled receptors family 1 profile domain-containing protein</fullName>
    </recommendedName>
</protein>
<feature type="transmembrane region" description="Helical" evidence="8">
    <location>
        <begin position="347"/>
        <end position="366"/>
    </location>
</feature>
<name>A0A814M968_9BILA</name>
<sequence length="385" mass="45494">MEIKNVTLPDMTREDDKNEHKNLIKILLSVLILFGIIGNSLNIKVFSEKKMRLGSTFRFLLYLSIADLSVLLICSTEALARFGYSIEIRQTSSLICKLHNFMTYFLTHFSSLILMAVSIDRALVITNKTLNVCKKSFNKKKKPIVIVDNTQNYKLKCSCYLLDKLHHVDLVISFIILVLIVLNFHFFLFMELNEETKLDEEFLRKKFNLTFQMNEILSRKINSLLEGIEPELICFPLKKTTYHYFLIKIWTWIDMCVYSLIPFIVMFICSFIILFRIHIKSKTYFKRLINKNSRLNKTNVSKRLRRNRQMLYMLLLTNFYFLLSQLPYCILFIINKGKYSDSTLEQPLVHILLYSNNAINCILYGLSSQKYRQQLFGKYLKNDNE</sequence>
<dbReference type="SUPFAM" id="SSF81321">
    <property type="entry name" value="Family A G protein-coupled receptor-like"/>
    <property type="match status" value="2"/>
</dbReference>
<keyword evidence="11" id="KW-1185">Reference proteome</keyword>
<dbReference type="PANTHER" id="PTHR45695:SF9">
    <property type="entry name" value="LEUCOKININ RECEPTOR"/>
    <property type="match status" value="1"/>
</dbReference>
<keyword evidence="4" id="KW-0297">G-protein coupled receptor</keyword>
<dbReference type="GO" id="GO:0004930">
    <property type="term" value="F:G protein-coupled receptor activity"/>
    <property type="evidence" value="ECO:0007669"/>
    <property type="project" value="UniProtKB-KW"/>
</dbReference>
<feature type="transmembrane region" description="Helical" evidence="8">
    <location>
        <begin position="59"/>
        <end position="81"/>
    </location>
</feature>
<comment type="subcellular location">
    <subcellularLocation>
        <location evidence="1">Membrane</location>
        <topology evidence="1">Multi-pass membrane protein</topology>
    </subcellularLocation>
</comment>
<accession>A0A814M968</accession>
<evidence type="ECO:0000313" key="11">
    <source>
        <dbReference type="Proteomes" id="UP000663879"/>
    </source>
</evidence>
<reference evidence="10" key="1">
    <citation type="submission" date="2021-02" db="EMBL/GenBank/DDBJ databases">
        <authorList>
            <person name="Nowell W R."/>
        </authorList>
    </citation>
    <scope>NUCLEOTIDE SEQUENCE</scope>
    <source>
        <strain evidence="10">Ploen Becks lab</strain>
    </source>
</reference>